<sequence length="234" mass="25043">METVAEVAARTGLSDRRVRALIADGALPATKIGTRYVVDELDVDAFLRHTRPPHTRAMAPRIAWAVAALLDGASPTWLRSDELSRLRSRLSRTSLPVVWRTWARHLAMEQLSLRGSADQVEAVLADASTVRSGRSATTLVTDPLVGAPGAVVWTRSAEEAERLRRTLGLLRSAAGNVTINVPPPIGLTGLGADGVNAFRLVVARDLLDEDEPRARSAGEALLHSVAGDAARLLS</sequence>
<reference evidence="2 3" key="1">
    <citation type="submission" date="2020-04" db="EMBL/GenBank/DDBJ databases">
        <title>MicrobeNet Type strains.</title>
        <authorList>
            <person name="Nicholson A.C."/>
        </authorList>
    </citation>
    <scope>NUCLEOTIDE SEQUENCE [LARGE SCALE GENOMIC DNA]</scope>
    <source>
        <strain evidence="2 3">ATCC BAA-788</strain>
    </source>
</reference>
<dbReference type="Pfam" id="PF12728">
    <property type="entry name" value="HTH_17"/>
    <property type="match status" value="1"/>
</dbReference>
<dbReference type="InterPro" id="IPR010093">
    <property type="entry name" value="SinI_DNA-bd"/>
</dbReference>
<dbReference type="NCBIfam" id="TIGR01764">
    <property type="entry name" value="excise"/>
    <property type="match status" value="1"/>
</dbReference>
<evidence type="ECO:0000313" key="3">
    <source>
        <dbReference type="Proteomes" id="UP000581206"/>
    </source>
</evidence>
<proteinExistence type="predicted"/>
<comment type="caution">
    <text evidence="2">The sequence shown here is derived from an EMBL/GenBank/DDBJ whole genome shotgun (WGS) entry which is preliminary data.</text>
</comment>
<protein>
    <submittedName>
        <fullName evidence="2">Helix-turn-helix domain-containing protein</fullName>
    </submittedName>
</protein>
<dbReference type="Proteomes" id="UP000581206">
    <property type="component" value="Unassembled WGS sequence"/>
</dbReference>
<dbReference type="AlphaFoldDB" id="A0A7X6QXX0"/>
<organism evidence="2 3">
    <name type="scientific">Cellulomonas denverensis</name>
    <dbReference type="NCBI Taxonomy" id="264297"/>
    <lineage>
        <taxon>Bacteria</taxon>
        <taxon>Bacillati</taxon>
        <taxon>Actinomycetota</taxon>
        <taxon>Actinomycetes</taxon>
        <taxon>Micrococcales</taxon>
        <taxon>Cellulomonadaceae</taxon>
        <taxon>Cellulomonas</taxon>
    </lineage>
</organism>
<dbReference type="GO" id="GO:0003677">
    <property type="term" value="F:DNA binding"/>
    <property type="evidence" value="ECO:0007669"/>
    <property type="project" value="InterPro"/>
</dbReference>
<name>A0A7X6QXX0_9CELL</name>
<evidence type="ECO:0000259" key="1">
    <source>
        <dbReference type="Pfam" id="PF12728"/>
    </source>
</evidence>
<evidence type="ECO:0000313" key="2">
    <source>
        <dbReference type="EMBL" id="NKY21503.1"/>
    </source>
</evidence>
<gene>
    <name evidence="2" type="ORF">HGA03_02355</name>
</gene>
<dbReference type="InterPro" id="IPR009061">
    <property type="entry name" value="DNA-bd_dom_put_sf"/>
</dbReference>
<feature type="domain" description="Helix-turn-helix" evidence="1">
    <location>
        <begin position="3"/>
        <end position="48"/>
    </location>
</feature>
<keyword evidence="3" id="KW-1185">Reference proteome</keyword>
<dbReference type="SUPFAM" id="SSF46955">
    <property type="entry name" value="Putative DNA-binding domain"/>
    <property type="match status" value="1"/>
</dbReference>
<accession>A0A7X6QXX0</accession>
<dbReference type="RefSeq" id="WP_168628581.1">
    <property type="nucleotide sequence ID" value="NZ_BONL01000029.1"/>
</dbReference>
<dbReference type="EMBL" id="JAAXOX010000001">
    <property type="protein sequence ID" value="NKY21503.1"/>
    <property type="molecule type" value="Genomic_DNA"/>
</dbReference>
<dbReference type="InterPro" id="IPR041657">
    <property type="entry name" value="HTH_17"/>
</dbReference>